<protein>
    <recommendedName>
        <fullName evidence="4">ABC transporter permease</fullName>
    </recommendedName>
</protein>
<dbReference type="PANTHER" id="PTHR43471">
    <property type="entry name" value="ABC TRANSPORTER PERMEASE"/>
    <property type="match status" value="1"/>
</dbReference>
<comment type="caution">
    <text evidence="2">The sequence shown here is derived from an EMBL/GenBank/DDBJ whole genome shotgun (WGS) entry which is preliminary data.</text>
</comment>
<feature type="transmembrane region" description="Helical" evidence="1">
    <location>
        <begin position="104"/>
        <end position="129"/>
    </location>
</feature>
<proteinExistence type="predicted"/>
<reference evidence="2" key="1">
    <citation type="submission" date="2021-01" db="EMBL/GenBank/DDBJ databases">
        <title>Whole genome shotgun sequence of Planotetraspora thailandica NBRC 104271.</title>
        <authorList>
            <person name="Komaki H."/>
            <person name="Tamura T."/>
        </authorList>
    </citation>
    <scope>NUCLEOTIDE SEQUENCE</scope>
    <source>
        <strain evidence="2">NBRC 104271</strain>
    </source>
</reference>
<dbReference type="GO" id="GO:0140359">
    <property type="term" value="F:ABC-type transporter activity"/>
    <property type="evidence" value="ECO:0007669"/>
    <property type="project" value="InterPro"/>
</dbReference>
<dbReference type="Pfam" id="PF12679">
    <property type="entry name" value="ABC2_membrane_2"/>
    <property type="match status" value="1"/>
</dbReference>
<dbReference type="Proteomes" id="UP000605992">
    <property type="component" value="Unassembled WGS sequence"/>
</dbReference>
<feature type="transmembrane region" description="Helical" evidence="1">
    <location>
        <begin position="149"/>
        <end position="171"/>
    </location>
</feature>
<feature type="transmembrane region" description="Helical" evidence="1">
    <location>
        <begin position="183"/>
        <end position="204"/>
    </location>
</feature>
<dbReference type="EMBL" id="BOOR01000017">
    <property type="protein sequence ID" value="GII54369.1"/>
    <property type="molecule type" value="Genomic_DNA"/>
</dbReference>
<feature type="transmembrane region" description="Helical" evidence="1">
    <location>
        <begin position="62"/>
        <end position="83"/>
    </location>
</feature>
<name>A0A8J3UYG0_9ACTN</name>
<keyword evidence="3" id="KW-1185">Reference proteome</keyword>
<sequence>MKMSVSIRRIRAIVRKELLEYRRTPSIVVAMAIIPLIFLIQPLVVVFGLPASSSGQLAHGHVLLYLLGIPALVPVLIAAYAVAGERQQGTLEPVLTTPVRREEFLLGKALAALVPSAMVAYAVYALFIACVEFFADTAVASALLQWPQILAQVLLTPLIAAWSIWAGMGISARSNDIRVAQQLGMLAGIPTVALTSLIAFDVIHLTLGRAFGLAAALLVLDAIGWRIVSSAFDRERLITGTR</sequence>
<dbReference type="PANTHER" id="PTHR43471:SF1">
    <property type="entry name" value="ABC TRANSPORTER PERMEASE PROTEIN NOSY-RELATED"/>
    <property type="match status" value="1"/>
</dbReference>
<feature type="transmembrane region" description="Helical" evidence="1">
    <location>
        <begin position="27"/>
        <end position="50"/>
    </location>
</feature>
<evidence type="ECO:0000256" key="1">
    <source>
        <dbReference type="SAM" id="Phobius"/>
    </source>
</evidence>
<dbReference type="AlphaFoldDB" id="A0A8J3UYG0"/>
<feature type="transmembrane region" description="Helical" evidence="1">
    <location>
        <begin position="210"/>
        <end position="228"/>
    </location>
</feature>
<organism evidence="2 3">
    <name type="scientific">Planotetraspora thailandica</name>
    <dbReference type="NCBI Taxonomy" id="487172"/>
    <lineage>
        <taxon>Bacteria</taxon>
        <taxon>Bacillati</taxon>
        <taxon>Actinomycetota</taxon>
        <taxon>Actinomycetes</taxon>
        <taxon>Streptosporangiales</taxon>
        <taxon>Streptosporangiaceae</taxon>
        <taxon>Planotetraspora</taxon>
    </lineage>
</organism>
<evidence type="ECO:0008006" key="4">
    <source>
        <dbReference type="Google" id="ProtNLM"/>
    </source>
</evidence>
<keyword evidence="1" id="KW-0812">Transmembrane</keyword>
<evidence type="ECO:0000313" key="2">
    <source>
        <dbReference type="EMBL" id="GII54369.1"/>
    </source>
</evidence>
<accession>A0A8J3UYG0</accession>
<keyword evidence="1" id="KW-0472">Membrane</keyword>
<dbReference type="GO" id="GO:0005886">
    <property type="term" value="C:plasma membrane"/>
    <property type="evidence" value="ECO:0007669"/>
    <property type="project" value="UniProtKB-SubCell"/>
</dbReference>
<evidence type="ECO:0000313" key="3">
    <source>
        <dbReference type="Proteomes" id="UP000605992"/>
    </source>
</evidence>
<keyword evidence="1" id="KW-1133">Transmembrane helix</keyword>
<gene>
    <name evidence="2" type="ORF">Pth03_27580</name>
</gene>